<gene>
    <name evidence="1" type="ORF">S01H4_24380</name>
</gene>
<feature type="non-terminal residue" evidence="1">
    <location>
        <position position="148"/>
    </location>
</feature>
<sequence>MLKKSLLIFILFMFISCGPRVLVPPEIDLLPYERVGLISFSVENAEGQLDEMATQRFLQEITRFQKGVQVIELGPLDEVLGKINKTILDQEAMRAIGEYFGVISFFQGKIKISDVKPDVDIAALIKSLRVRANFNISMTARLFSTETG</sequence>
<evidence type="ECO:0008006" key="2">
    <source>
        <dbReference type="Google" id="ProtNLM"/>
    </source>
</evidence>
<reference evidence="1" key="1">
    <citation type="journal article" date="2014" name="Front. Microbiol.">
        <title>High frequency of phylogenetically diverse reductive dehalogenase-homologous genes in deep subseafloor sedimentary metagenomes.</title>
        <authorList>
            <person name="Kawai M."/>
            <person name="Futagami T."/>
            <person name="Toyoda A."/>
            <person name="Takaki Y."/>
            <person name="Nishi S."/>
            <person name="Hori S."/>
            <person name="Arai W."/>
            <person name="Tsubouchi T."/>
            <person name="Morono Y."/>
            <person name="Uchiyama I."/>
            <person name="Ito T."/>
            <person name="Fujiyama A."/>
            <person name="Inagaki F."/>
            <person name="Takami H."/>
        </authorList>
    </citation>
    <scope>NUCLEOTIDE SEQUENCE</scope>
    <source>
        <strain evidence="1">Expedition CK06-06</strain>
    </source>
</reference>
<comment type="caution">
    <text evidence="1">The sequence shown here is derived from an EMBL/GenBank/DDBJ whole genome shotgun (WGS) entry which is preliminary data.</text>
</comment>
<dbReference type="PROSITE" id="PS51257">
    <property type="entry name" value="PROKAR_LIPOPROTEIN"/>
    <property type="match status" value="1"/>
</dbReference>
<accession>X1BM59</accession>
<protein>
    <recommendedName>
        <fullName evidence="2">FlgO domain-containing protein</fullName>
    </recommendedName>
</protein>
<dbReference type="AlphaFoldDB" id="X1BM59"/>
<name>X1BM59_9ZZZZ</name>
<dbReference type="EMBL" id="BART01011443">
    <property type="protein sequence ID" value="GAG85163.1"/>
    <property type="molecule type" value="Genomic_DNA"/>
</dbReference>
<organism evidence="1">
    <name type="scientific">marine sediment metagenome</name>
    <dbReference type="NCBI Taxonomy" id="412755"/>
    <lineage>
        <taxon>unclassified sequences</taxon>
        <taxon>metagenomes</taxon>
        <taxon>ecological metagenomes</taxon>
    </lineage>
</organism>
<evidence type="ECO:0000313" key="1">
    <source>
        <dbReference type="EMBL" id="GAG85163.1"/>
    </source>
</evidence>
<proteinExistence type="predicted"/>